<keyword evidence="8 10" id="KW-1133">Transmembrane helix</keyword>
<evidence type="ECO:0000256" key="3">
    <source>
        <dbReference type="ARBA" id="ARBA00012438"/>
    </source>
</evidence>
<keyword evidence="6 10" id="KW-0812">Transmembrane</keyword>
<evidence type="ECO:0000256" key="9">
    <source>
        <dbReference type="ARBA" id="ARBA00023136"/>
    </source>
</evidence>
<evidence type="ECO:0000256" key="6">
    <source>
        <dbReference type="ARBA" id="ARBA00022692"/>
    </source>
</evidence>
<accession>A0A7G6VUU6</accession>
<proteinExistence type="predicted"/>
<comment type="subcellular location">
    <subcellularLocation>
        <location evidence="2">Membrane</location>
    </subcellularLocation>
</comment>
<dbReference type="Proteomes" id="UP000515297">
    <property type="component" value="Chromosome"/>
</dbReference>
<dbReference type="InterPro" id="IPR003594">
    <property type="entry name" value="HATPase_dom"/>
</dbReference>
<reference evidence="12 13" key="1">
    <citation type="submission" date="2020-08" db="EMBL/GenBank/DDBJ databases">
        <authorList>
            <person name="Liu G."/>
            <person name="Sun C."/>
        </authorList>
    </citation>
    <scope>NUCLEOTIDE SEQUENCE [LARGE SCALE GENOMIC DNA]</scope>
    <source>
        <strain evidence="12 13">OT19</strain>
    </source>
</reference>
<dbReference type="SUPFAM" id="SSF55874">
    <property type="entry name" value="ATPase domain of HSP90 chaperone/DNA topoisomerase II/histidine kinase"/>
    <property type="match status" value="1"/>
</dbReference>
<dbReference type="EMBL" id="CP060052">
    <property type="protein sequence ID" value="QNE05511.1"/>
    <property type="molecule type" value="Genomic_DNA"/>
</dbReference>
<evidence type="ECO:0000256" key="7">
    <source>
        <dbReference type="ARBA" id="ARBA00022777"/>
    </source>
</evidence>
<keyword evidence="5" id="KW-0808">Transferase</keyword>
<keyword evidence="4" id="KW-0597">Phosphoprotein</keyword>
<dbReference type="PRINTS" id="PR00344">
    <property type="entry name" value="BCTRLSENSOR"/>
</dbReference>
<dbReference type="SMART" id="SM00387">
    <property type="entry name" value="HATPase_c"/>
    <property type="match status" value="1"/>
</dbReference>
<protein>
    <recommendedName>
        <fullName evidence="3">histidine kinase</fullName>
        <ecNumber evidence="3">2.7.13.3</ecNumber>
    </recommendedName>
</protein>
<dbReference type="InterPro" id="IPR036097">
    <property type="entry name" value="HisK_dim/P_sf"/>
</dbReference>
<sequence length="469" mass="50713">MQRVSLLDSIFTRLVAWAIAVSIAVVLVLGWLVTTKFERMAEATVRWNVDADIRHMSDILEARGRRELIAHIEESADIDRPTGTGNHFLLLGSDGTRLAGDLAQWPDFDADTMGEGDIVLPGGRPALARAVEFPGGMRLLAARETGWTIIQLNQIGLSFVAGGLFVVMAVGVAGYLTASRLSRRVMRINDAFRDPEPRRLAALDTGRSRMDEIGELTRHSSAALARLDRLARAQRDTTDQIAHEMRTPLMHLDNRLVRAIQSQSQAREPDPQTTERLLAARGEIRHVVATLESLLDIAQSEAQRGNPQGLAEVDISALAANIADLYTASAEETGHDFRLEADEGVTMQGDEIQLSRVITNLLDNAFKYVPSGGQVRLIVTRGAGGGPLVAVADDGPGVPREYRETIFERFGRVGGGANGGDHNGGAGQAKGAGLGLALARAIAERHGMELRLAPTMRGARFELRPLPEG</sequence>
<dbReference type="Gene3D" id="3.30.565.10">
    <property type="entry name" value="Histidine kinase-like ATPase, C-terminal domain"/>
    <property type="match status" value="1"/>
</dbReference>
<evidence type="ECO:0000313" key="12">
    <source>
        <dbReference type="EMBL" id="QNE05511.1"/>
    </source>
</evidence>
<evidence type="ECO:0000256" key="2">
    <source>
        <dbReference type="ARBA" id="ARBA00004370"/>
    </source>
</evidence>
<dbReference type="PANTHER" id="PTHR45436:SF8">
    <property type="entry name" value="HISTIDINE KINASE"/>
    <property type="match status" value="1"/>
</dbReference>
<keyword evidence="9 10" id="KW-0472">Membrane</keyword>
<name>A0A7G6VUU6_9SPHN</name>
<dbReference type="GO" id="GO:0000155">
    <property type="term" value="F:phosphorelay sensor kinase activity"/>
    <property type="evidence" value="ECO:0007669"/>
    <property type="project" value="InterPro"/>
</dbReference>
<dbReference type="AlphaFoldDB" id="A0A7G6VUU6"/>
<gene>
    <name evidence="12" type="ORF">H4O24_02065</name>
</gene>
<evidence type="ECO:0000256" key="8">
    <source>
        <dbReference type="ARBA" id="ARBA00022989"/>
    </source>
</evidence>
<evidence type="ECO:0000259" key="11">
    <source>
        <dbReference type="PROSITE" id="PS50109"/>
    </source>
</evidence>
<dbReference type="InterPro" id="IPR005467">
    <property type="entry name" value="His_kinase_dom"/>
</dbReference>
<evidence type="ECO:0000256" key="5">
    <source>
        <dbReference type="ARBA" id="ARBA00022679"/>
    </source>
</evidence>
<feature type="domain" description="Histidine kinase" evidence="11">
    <location>
        <begin position="240"/>
        <end position="464"/>
    </location>
</feature>
<dbReference type="InterPro" id="IPR004358">
    <property type="entry name" value="Sig_transdc_His_kin-like_C"/>
</dbReference>
<dbReference type="RefSeq" id="WP_185884604.1">
    <property type="nucleotide sequence ID" value="NZ_CP060052.1"/>
</dbReference>
<dbReference type="PROSITE" id="PS50109">
    <property type="entry name" value="HIS_KIN"/>
    <property type="match status" value="1"/>
</dbReference>
<dbReference type="Gene3D" id="1.10.287.130">
    <property type="match status" value="1"/>
</dbReference>
<dbReference type="InterPro" id="IPR050428">
    <property type="entry name" value="TCS_sensor_his_kinase"/>
</dbReference>
<dbReference type="Pfam" id="PF02518">
    <property type="entry name" value="HATPase_c"/>
    <property type="match status" value="1"/>
</dbReference>
<dbReference type="SUPFAM" id="SSF47384">
    <property type="entry name" value="Homodimeric domain of signal transducing histidine kinase"/>
    <property type="match status" value="1"/>
</dbReference>
<keyword evidence="7 12" id="KW-0418">Kinase</keyword>
<feature type="transmembrane region" description="Helical" evidence="10">
    <location>
        <begin position="12"/>
        <end position="33"/>
    </location>
</feature>
<organism evidence="12 13">
    <name type="scientific">Croceicoccus marinus</name>
    <dbReference type="NCBI Taxonomy" id="450378"/>
    <lineage>
        <taxon>Bacteria</taxon>
        <taxon>Pseudomonadati</taxon>
        <taxon>Pseudomonadota</taxon>
        <taxon>Alphaproteobacteria</taxon>
        <taxon>Sphingomonadales</taxon>
        <taxon>Erythrobacteraceae</taxon>
        <taxon>Croceicoccus</taxon>
    </lineage>
</organism>
<dbReference type="EC" id="2.7.13.3" evidence="3"/>
<dbReference type="InterPro" id="IPR036890">
    <property type="entry name" value="HATPase_C_sf"/>
</dbReference>
<comment type="catalytic activity">
    <reaction evidence="1">
        <text>ATP + protein L-histidine = ADP + protein N-phospho-L-histidine.</text>
        <dbReference type="EC" id="2.7.13.3"/>
    </reaction>
</comment>
<dbReference type="CDD" id="cd00075">
    <property type="entry name" value="HATPase"/>
    <property type="match status" value="1"/>
</dbReference>
<dbReference type="GO" id="GO:0005886">
    <property type="term" value="C:plasma membrane"/>
    <property type="evidence" value="ECO:0007669"/>
    <property type="project" value="TreeGrafter"/>
</dbReference>
<dbReference type="PANTHER" id="PTHR45436">
    <property type="entry name" value="SENSOR HISTIDINE KINASE YKOH"/>
    <property type="match status" value="1"/>
</dbReference>
<evidence type="ECO:0000256" key="10">
    <source>
        <dbReference type="SAM" id="Phobius"/>
    </source>
</evidence>
<evidence type="ECO:0000313" key="13">
    <source>
        <dbReference type="Proteomes" id="UP000515297"/>
    </source>
</evidence>
<evidence type="ECO:0000256" key="1">
    <source>
        <dbReference type="ARBA" id="ARBA00000085"/>
    </source>
</evidence>
<evidence type="ECO:0000256" key="4">
    <source>
        <dbReference type="ARBA" id="ARBA00022553"/>
    </source>
</evidence>
<feature type="transmembrane region" description="Helical" evidence="10">
    <location>
        <begin position="155"/>
        <end position="178"/>
    </location>
</feature>